<keyword evidence="1" id="KW-1133">Transmembrane helix</keyword>
<gene>
    <name evidence="2" type="ORF">GCM10007390_16420</name>
</gene>
<feature type="transmembrane region" description="Helical" evidence="1">
    <location>
        <begin position="221"/>
        <end position="242"/>
    </location>
</feature>
<dbReference type="Proteomes" id="UP000598271">
    <property type="component" value="Unassembled WGS sequence"/>
</dbReference>
<proteinExistence type="predicted"/>
<feature type="transmembrane region" description="Helical" evidence="1">
    <location>
        <begin position="301"/>
        <end position="327"/>
    </location>
</feature>
<accession>A0A8J3D2U9</accession>
<dbReference type="RefSeq" id="WP_189563826.1">
    <property type="nucleotide sequence ID" value="NZ_BMXF01000001.1"/>
</dbReference>
<dbReference type="EMBL" id="BMXF01000001">
    <property type="protein sequence ID" value="GHB63305.1"/>
    <property type="molecule type" value="Genomic_DNA"/>
</dbReference>
<sequence>MTDLFKKYRKEGNVFNLLLLAFVLLPLLVLSYFNHPSAADDYGYIDTVFKFGWQEAMHYYYTGWTGRYFGIFLNHSNPLLFHSIVGFKVLPVLLLLWLVAAFYGLARHLTPTLSRLAHLGFAGVLYFLFILQIPSLAGFFYWMAAFVTYTIPSILTFGWVIVVLRWYRLETKWMKILTGILAGFLVFAVIGSSEANLLTMLLLIAGYCGFRLLFQRQIDGLMVGVVAAAALGCYLYFTAPGLDVRLGGNPLGGNIPLSFLNAFRMLGIVTLGWITKTPLLLFTAAWLLVLSRITPQARARFAVPFWYVFLLYVGILAAQLFTSYYGIGIDPTEREVNLVYLFFLVGWFYVFGVLYQWASRKLDLPGMSVISQYILIGLLGLQVIFSTYQSASVRAAYGDLLSGRAAAYDAELYRRYELIESSTESVVYLPALKNRPQSLYVDDINQNHNHWWNRLMAGYFGKEAIYMKEETLSDE</sequence>
<feature type="transmembrane region" description="Helical" evidence="1">
    <location>
        <begin position="12"/>
        <end position="33"/>
    </location>
</feature>
<feature type="transmembrane region" description="Helical" evidence="1">
    <location>
        <begin position="339"/>
        <end position="358"/>
    </location>
</feature>
<feature type="transmembrane region" description="Helical" evidence="1">
    <location>
        <begin position="79"/>
        <end position="104"/>
    </location>
</feature>
<feature type="transmembrane region" description="Helical" evidence="1">
    <location>
        <begin position="139"/>
        <end position="161"/>
    </location>
</feature>
<evidence type="ECO:0000256" key="1">
    <source>
        <dbReference type="SAM" id="Phobius"/>
    </source>
</evidence>
<feature type="transmembrane region" description="Helical" evidence="1">
    <location>
        <begin position="370"/>
        <end position="388"/>
    </location>
</feature>
<keyword evidence="3" id="KW-1185">Reference proteome</keyword>
<organism evidence="2 3">
    <name type="scientific">Persicitalea jodogahamensis</name>
    <dbReference type="NCBI Taxonomy" id="402147"/>
    <lineage>
        <taxon>Bacteria</taxon>
        <taxon>Pseudomonadati</taxon>
        <taxon>Bacteroidota</taxon>
        <taxon>Cytophagia</taxon>
        <taxon>Cytophagales</taxon>
        <taxon>Spirosomataceae</taxon>
        <taxon>Persicitalea</taxon>
    </lineage>
</organism>
<reference evidence="2 3" key="1">
    <citation type="journal article" date="2014" name="Int. J. Syst. Evol. Microbiol.">
        <title>Complete genome sequence of Corynebacterium casei LMG S-19264T (=DSM 44701T), isolated from a smear-ripened cheese.</title>
        <authorList>
            <consortium name="US DOE Joint Genome Institute (JGI-PGF)"/>
            <person name="Walter F."/>
            <person name="Albersmeier A."/>
            <person name="Kalinowski J."/>
            <person name="Ruckert C."/>
        </authorList>
    </citation>
    <scope>NUCLEOTIDE SEQUENCE [LARGE SCALE GENOMIC DNA]</scope>
    <source>
        <strain evidence="2 3">KCTC 12866</strain>
    </source>
</reference>
<keyword evidence="1" id="KW-0472">Membrane</keyword>
<evidence type="ECO:0000313" key="2">
    <source>
        <dbReference type="EMBL" id="GHB63305.1"/>
    </source>
</evidence>
<evidence type="ECO:0000313" key="3">
    <source>
        <dbReference type="Proteomes" id="UP000598271"/>
    </source>
</evidence>
<feature type="transmembrane region" description="Helical" evidence="1">
    <location>
        <begin position="116"/>
        <end position="133"/>
    </location>
</feature>
<keyword evidence="1" id="KW-0812">Transmembrane</keyword>
<protein>
    <submittedName>
        <fullName evidence="2">Uncharacterized protein</fullName>
    </submittedName>
</protein>
<comment type="caution">
    <text evidence="2">The sequence shown here is derived from an EMBL/GenBank/DDBJ whole genome shotgun (WGS) entry which is preliminary data.</text>
</comment>
<feature type="transmembrane region" description="Helical" evidence="1">
    <location>
        <begin position="197"/>
        <end position="214"/>
    </location>
</feature>
<dbReference type="InterPro" id="IPR045691">
    <property type="entry name" value="DUF6056"/>
</dbReference>
<name>A0A8J3D2U9_9BACT</name>
<dbReference type="AlphaFoldDB" id="A0A8J3D2U9"/>
<feature type="transmembrane region" description="Helical" evidence="1">
    <location>
        <begin position="173"/>
        <end position="191"/>
    </location>
</feature>
<feature type="transmembrane region" description="Helical" evidence="1">
    <location>
        <begin position="262"/>
        <end position="289"/>
    </location>
</feature>
<dbReference type="Pfam" id="PF19528">
    <property type="entry name" value="DUF6056"/>
    <property type="match status" value="1"/>
</dbReference>